<evidence type="ECO:0000313" key="3">
    <source>
        <dbReference type="EMBL" id="GMH97025.1"/>
    </source>
</evidence>
<sequence length="169" mass="18460">MTSHELSQWRAEQRRQRNRASAAASRLKNMPKSKAAALLLKKKDHPAYEGLNKDGTRNKKEVQPPNFPAINFVPNVYFPMHPTFNCNMMLPSPGFNFVYPSNFMGIVPQVVNQVAMPVGMGGGGGASMNDLINAAANTDINAVAHSSKNSTETTKSPPPKKDENPSHSK</sequence>
<organism evidence="3 4">
    <name type="scientific">Triparma verrucosa</name>
    <dbReference type="NCBI Taxonomy" id="1606542"/>
    <lineage>
        <taxon>Eukaryota</taxon>
        <taxon>Sar</taxon>
        <taxon>Stramenopiles</taxon>
        <taxon>Ochrophyta</taxon>
        <taxon>Bolidophyceae</taxon>
        <taxon>Parmales</taxon>
        <taxon>Triparmaceae</taxon>
        <taxon>Triparma</taxon>
    </lineage>
</organism>
<dbReference type="AlphaFoldDB" id="A0A9W7F052"/>
<evidence type="ECO:0000256" key="1">
    <source>
        <dbReference type="SAM" id="MobiDB-lite"/>
    </source>
</evidence>
<dbReference type="GO" id="GO:0003700">
    <property type="term" value="F:DNA-binding transcription factor activity"/>
    <property type="evidence" value="ECO:0007669"/>
    <property type="project" value="InterPro"/>
</dbReference>
<accession>A0A9W7F052</accession>
<reference evidence="4" key="1">
    <citation type="journal article" date="2023" name="Commun. Biol.">
        <title>Genome analysis of Parmales, the sister group of diatoms, reveals the evolutionary specialization of diatoms from phago-mixotrophs to photoautotrophs.</title>
        <authorList>
            <person name="Ban H."/>
            <person name="Sato S."/>
            <person name="Yoshikawa S."/>
            <person name="Yamada K."/>
            <person name="Nakamura Y."/>
            <person name="Ichinomiya M."/>
            <person name="Sato N."/>
            <person name="Blanc-Mathieu R."/>
            <person name="Endo H."/>
            <person name="Kuwata A."/>
            <person name="Ogata H."/>
        </authorList>
    </citation>
    <scope>NUCLEOTIDE SEQUENCE [LARGE SCALE GENOMIC DNA]</scope>
    <source>
        <strain evidence="4">NIES 3699</strain>
    </source>
</reference>
<evidence type="ECO:0000259" key="2">
    <source>
        <dbReference type="PROSITE" id="PS00036"/>
    </source>
</evidence>
<name>A0A9W7F052_9STRA</name>
<feature type="compositionally biased region" description="Polar residues" evidence="1">
    <location>
        <begin position="142"/>
        <end position="155"/>
    </location>
</feature>
<dbReference type="Proteomes" id="UP001165160">
    <property type="component" value="Unassembled WGS sequence"/>
</dbReference>
<protein>
    <recommendedName>
        <fullName evidence="2">BZIP domain-containing protein</fullName>
    </recommendedName>
</protein>
<feature type="region of interest" description="Disordered" evidence="1">
    <location>
        <begin position="142"/>
        <end position="169"/>
    </location>
</feature>
<dbReference type="PROSITE" id="PS00036">
    <property type="entry name" value="BZIP_BASIC"/>
    <property type="match status" value="1"/>
</dbReference>
<keyword evidence="4" id="KW-1185">Reference proteome</keyword>
<evidence type="ECO:0000313" key="4">
    <source>
        <dbReference type="Proteomes" id="UP001165160"/>
    </source>
</evidence>
<dbReference type="EMBL" id="BRXX01000193">
    <property type="protein sequence ID" value="GMH97025.1"/>
    <property type="molecule type" value="Genomic_DNA"/>
</dbReference>
<gene>
    <name evidence="3" type="ORF">TrVE_jg4570</name>
</gene>
<feature type="domain" description="BZIP" evidence="2">
    <location>
        <begin position="14"/>
        <end position="28"/>
    </location>
</feature>
<dbReference type="InterPro" id="IPR004827">
    <property type="entry name" value="bZIP"/>
</dbReference>
<proteinExistence type="predicted"/>
<feature type="compositionally biased region" description="Basic and acidic residues" evidence="1">
    <location>
        <begin position="159"/>
        <end position="169"/>
    </location>
</feature>
<comment type="caution">
    <text evidence="3">The sequence shown here is derived from an EMBL/GenBank/DDBJ whole genome shotgun (WGS) entry which is preliminary data.</text>
</comment>
<feature type="region of interest" description="Disordered" evidence="1">
    <location>
        <begin position="1"/>
        <end position="31"/>
    </location>
</feature>